<evidence type="ECO:0000313" key="4">
    <source>
        <dbReference type="Proteomes" id="UP000198253"/>
    </source>
</evidence>
<feature type="transmembrane region" description="Helical" evidence="2">
    <location>
        <begin position="84"/>
        <end position="100"/>
    </location>
</feature>
<dbReference type="Proteomes" id="UP000198253">
    <property type="component" value="Chromosome I"/>
</dbReference>
<sequence>MTVDRDTTAESERAAPVAEVSSADDTRRAKADDTRRTDGAAATPTVSTATVVAYAVAGAAVLGWFLFGWLVLQQGFIDSLGESAGAAFALLLIVSIVGTVRRGRRR</sequence>
<evidence type="ECO:0000256" key="1">
    <source>
        <dbReference type="SAM" id="MobiDB-lite"/>
    </source>
</evidence>
<accession>A0A1C4VS03</accession>
<feature type="compositionally biased region" description="Basic and acidic residues" evidence="1">
    <location>
        <begin position="24"/>
        <end position="38"/>
    </location>
</feature>
<feature type="transmembrane region" description="Helical" evidence="2">
    <location>
        <begin position="51"/>
        <end position="72"/>
    </location>
</feature>
<keyword evidence="4" id="KW-1185">Reference proteome</keyword>
<feature type="region of interest" description="Disordered" evidence="1">
    <location>
        <begin position="1"/>
        <end position="43"/>
    </location>
</feature>
<reference evidence="4" key="1">
    <citation type="submission" date="2016-06" db="EMBL/GenBank/DDBJ databases">
        <authorList>
            <person name="Varghese N."/>
            <person name="Submissions Spin"/>
        </authorList>
    </citation>
    <scope>NUCLEOTIDE SEQUENCE [LARGE SCALE GENOMIC DNA]</scope>
    <source>
        <strain evidence="4">DSM 43816</strain>
    </source>
</reference>
<evidence type="ECO:0000256" key="2">
    <source>
        <dbReference type="SAM" id="Phobius"/>
    </source>
</evidence>
<protein>
    <submittedName>
        <fullName evidence="3">Uncharacterized protein</fullName>
    </submittedName>
</protein>
<dbReference type="AlphaFoldDB" id="A0A1C4VS03"/>
<organism evidence="3 4">
    <name type="scientific">Micromonospora echinospora</name>
    <name type="common">Micromonospora purpurea</name>
    <dbReference type="NCBI Taxonomy" id="1877"/>
    <lineage>
        <taxon>Bacteria</taxon>
        <taxon>Bacillati</taxon>
        <taxon>Actinomycetota</taxon>
        <taxon>Actinomycetes</taxon>
        <taxon>Micromonosporales</taxon>
        <taxon>Micromonosporaceae</taxon>
        <taxon>Micromonospora</taxon>
    </lineage>
</organism>
<proteinExistence type="predicted"/>
<gene>
    <name evidence="3" type="ORF">GA0070618_1509</name>
</gene>
<dbReference type="RefSeq" id="WP_414467565.1">
    <property type="nucleotide sequence ID" value="NZ_LT607413.1"/>
</dbReference>
<keyword evidence="2" id="KW-1133">Transmembrane helix</keyword>
<dbReference type="EMBL" id="LT607413">
    <property type="protein sequence ID" value="SCE86763.1"/>
    <property type="molecule type" value="Genomic_DNA"/>
</dbReference>
<keyword evidence="2" id="KW-0812">Transmembrane</keyword>
<dbReference type="InParanoid" id="A0A1C4VS03"/>
<name>A0A1C4VS03_MICEC</name>
<keyword evidence="2" id="KW-0472">Membrane</keyword>
<feature type="compositionally biased region" description="Basic and acidic residues" evidence="1">
    <location>
        <begin position="1"/>
        <end position="13"/>
    </location>
</feature>
<evidence type="ECO:0000313" key="3">
    <source>
        <dbReference type="EMBL" id="SCE86763.1"/>
    </source>
</evidence>